<protein>
    <submittedName>
        <fullName evidence="1">Sortase (Surface protein transpeptidase)</fullName>
    </submittedName>
</protein>
<organism evidence="1 2">
    <name type="scientific">Eubacterium cellulosolvens (strain ATCC 43171 / JCM 9499 / 6)</name>
    <name type="common">Cillobacterium cellulosolvens</name>
    <dbReference type="NCBI Taxonomy" id="633697"/>
    <lineage>
        <taxon>Bacteria</taxon>
        <taxon>Bacillati</taxon>
        <taxon>Bacillota</taxon>
        <taxon>Clostridia</taxon>
        <taxon>Eubacteriales</taxon>
        <taxon>Eubacteriaceae</taxon>
        <taxon>Eubacterium</taxon>
    </lineage>
</organism>
<gene>
    <name evidence="1" type="ORF">EubceDRAFT1_1246</name>
</gene>
<evidence type="ECO:0000313" key="1">
    <source>
        <dbReference type="EMBL" id="EIM57062.1"/>
    </source>
</evidence>
<dbReference type="OrthoDB" id="2328774at2"/>
<sequence length="184" mass="19716">MKKKRARGGEILILLGLVLLFASGRLYIRQKLHVKKERVQTCGAVLQDLQKSLPAQTTASADSLLSDPDGLPVLEVKGFDCIGKIEIPEAGLSFPVGSRFLTGEKAVIPMVLSVGENGSCKIGMVSTDTGSVRDGDEVIFTDVRGRVCRYVADLVTDDEKKADGKLVIAFSGGLQTTYVSCIVE</sequence>
<dbReference type="eggNOG" id="ENOG502ZHXE">
    <property type="taxonomic scope" value="Bacteria"/>
</dbReference>
<dbReference type="EMBL" id="CM001487">
    <property type="protein sequence ID" value="EIM57062.1"/>
    <property type="molecule type" value="Genomic_DNA"/>
</dbReference>
<keyword evidence="2" id="KW-1185">Reference proteome</keyword>
<name>I5ATD9_EUBC6</name>
<reference evidence="1 2" key="2">
    <citation type="submission" date="2012-02" db="EMBL/GenBank/DDBJ databases">
        <title>Improved High-Quality Draft sequence of Eubacterium cellulosolvens 6.</title>
        <authorList>
            <consortium name="US DOE Joint Genome Institute"/>
            <person name="Lucas S."/>
            <person name="Han J."/>
            <person name="Lapidus A."/>
            <person name="Cheng J.-F."/>
            <person name="Goodwin L."/>
            <person name="Pitluck S."/>
            <person name="Peters L."/>
            <person name="Mikhailova N."/>
            <person name="Gu W."/>
            <person name="Detter J.C."/>
            <person name="Han C."/>
            <person name="Tapia R."/>
            <person name="Land M."/>
            <person name="Hauser L."/>
            <person name="Kyrpides N."/>
            <person name="Ivanova N."/>
            <person name="Pagani I."/>
            <person name="Johnson E."/>
            <person name="Mukhopadhyay B."/>
            <person name="Anderson I."/>
            <person name="Woyke T."/>
        </authorList>
    </citation>
    <scope>NUCLEOTIDE SEQUENCE [LARGE SCALE GENOMIC DNA]</scope>
    <source>
        <strain evidence="1 2">6</strain>
    </source>
</reference>
<dbReference type="AlphaFoldDB" id="I5ATD9"/>
<dbReference type="STRING" id="633697.EubceDRAFT1_1246"/>
<reference evidence="1 2" key="1">
    <citation type="submission" date="2010-08" db="EMBL/GenBank/DDBJ databases">
        <authorList>
            <consortium name="US DOE Joint Genome Institute (JGI-PGF)"/>
            <person name="Lucas S."/>
            <person name="Copeland A."/>
            <person name="Lapidus A."/>
            <person name="Cheng J.-F."/>
            <person name="Bruce D."/>
            <person name="Goodwin L."/>
            <person name="Pitluck S."/>
            <person name="Land M.L."/>
            <person name="Hauser L."/>
            <person name="Chang Y.-J."/>
            <person name="Anderson I.J."/>
            <person name="Johnson E."/>
            <person name="Mulhopadhyay B."/>
            <person name="Kyrpides N."/>
            <person name="Woyke T.J."/>
        </authorList>
    </citation>
    <scope>NUCLEOTIDE SEQUENCE [LARGE SCALE GENOMIC DNA]</scope>
    <source>
        <strain evidence="1 2">6</strain>
    </source>
</reference>
<accession>I5ATD9</accession>
<evidence type="ECO:0000313" key="2">
    <source>
        <dbReference type="Proteomes" id="UP000005753"/>
    </source>
</evidence>
<dbReference type="HOGENOM" id="CLU_1466110_0_0_9"/>
<dbReference type="Proteomes" id="UP000005753">
    <property type="component" value="Chromosome"/>
</dbReference>
<proteinExistence type="predicted"/>